<dbReference type="SUPFAM" id="SSF46689">
    <property type="entry name" value="Homeodomain-like"/>
    <property type="match status" value="1"/>
</dbReference>
<evidence type="ECO:0000313" key="3">
    <source>
        <dbReference type="EMBL" id="TQM58056.1"/>
    </source>
</evidence>
<dbReference type="PANTHER" id="PTHR35004">
    <property type="entry name" value="TRANSPOSASE RV3428C-RELATED"/>
    <property type="match status" value="1"/>
</dbReference>
<protein>
    <submittedName>
        <fullName evidence="3">Transposase</fullName>
    </submittedName>
</protein>
<organism evidence="3 4">
    <name type="scientific">Humibacillus xanthopallidus</name>
    <dbReference type="NCBI Taxonomy" id="412689"/>
    <lineage>
        <taxon>Bacteria</taxon>
        <taxon>Bacillati</taxon>
        <taxon>Actinomycetota</taxon>
        <taxon>Actinomycetes</taxon>
        <taxon>Micrococcales</taxon>
        <taxon>Intrasporangiaceae</taxon>
        <taxon>Humibacillus</taxon>
    </lineage>
</organism>
<accession>A0A543HIA0</accession>
<evidence type="ECO:0000259" key="2">
    <source>
        <dbReference type="PROSITE" id="PS50994"/>
    </source>
</evidence>
<feature type="compositionally biased region" description="Low complexity" evidence="1">
    <location>
        <begin position="315"/>
        <end position="408"/>
    </location>
</feature>
<dbReference type="PROSITE" id="PS50994">
    <property type="entry name" value="INTEGRASE"/>
    <property type="match status" value="1"/>
</dbReference>
<reference evidence="3 4" key="1">
    <citation type="submission" date="2019-06" db="EMBL/GenBank/DDBJ databases">
        <title>Genome sequencing of plant associated microbes to promote plant fitness in Sorghum bicolor and Oryza sativa.</title>
        <authorList>
            <person name="Coleman-Derr D."/>
        </authorList>
    </citation>
    <scope>NUCLEOTIDE SEQUENCE [LARGE SCALE GENOMIC DNA]</scope>
    <source>
        <strain evidence="3 4">KV-663</strain>
    </source>
</reference>
<dbReference type="Proteomes" id="UP000316747">
    <property type="component" value="Unassembled WGS sequence"/>
</dbReference>
<evidence type="ECO:0000313" key="4">
    <source>
        <dbReference type="Proteomes" id="UP000316747"/>
    </source>
</evidence>
<dbReference type="Pfam" id="PF00665">
    <property type="entry name" value="rve"/>
    <property type="match status" value="1"/>
</dbReference>
<dbReference type="Pfam" id="PF13565">
    <property type="entry name" value="HTH_32"/>
    <property type="match status" value="1"/>
</dbReference>
<dbReference type="RefSeq" id="WP_260439859.1">
    <property type="nucleotide sequence ID" value="NZ_VFPM01000003.1"/>
</dbReference>
<dbReference type="InterPro" id="IPR001584">
    <property type="entry name" value="Integrase_cat-core"/>
</dbReference>
<dbReference type="AlphaFoldDB" id="A0A543HIA0"/>
<evidence type="ECO:0000256" key="1">
    <source>
        <dbReference type="SAM" id="MobiDB-lite"/>
    </source>
</evidence>
<dbReference type="GO" id="GO:0015074">
    <property type="term" value="P:DNA integration"/>
    <property type="evidence" value="ECO:0007669"/>
    <property type="project" value="InterPro"/>
</dbReference>
<comment type="caution">
    <text evidence="3">The sequence shown here is derived from an EMBL/GenBank/DDBJ whole genome shotgun (WGS) entry which is preliminary data.</text>
</comment>
<feature type="compositionally biased region" description="Low complexity" evidence="1">
    <location>
        <begin position="276"/>
        <end position="298"/>
    </location>
</feature>
<dbReference type="Gene3D" id="3.30.420.10">
    <property type="entry name" value="Ribonuclease H-like superfamily/Ribonuclease H"/>
    <property type="match status" value="1"/>
</dbReference>
<dbReference type="InterPro" id="IPR036397">
    <property type="entry name" value="RNaseH_sf"/>
</dbReference>
<feature type="compositionally biased region" description="Pro residues" evidence="1">
    <location>
        <begin position="299"/>
        <end position="311"/>
    </location>
</feature>
<dbReference type="GO" id="GO:0003676">
    <property type="term" value="F:nucleic acid binding"/>
    <property type="evidence" value="ECO:0007669"/>
    <property type="project" value="InterPro"/>
</dbReference>
<dbReference type="PANTHER" id="PTHR35004:SF7">
    <property type="entry name" value="INTEGRASE PROTEIN"/>
    <property type="match status" value="1"/>
</dbReference>
<proteinExistence type="predicted"/>
<feature type="domain" description="Integrase catalytic" evidence="2">
    <location>
        <begin position="131"/>
        <end position="264"/>
    </location>
</feature>
<keyword evidence="4" id="KW-1185">Reference proteome</keyword>
<dbReference type="InterPro" id="IPR012337">
    <property type="entry name" value="RNaseH-like_sf"/>
</dbReference>
<dbReference type="InterPro" id="IPR009057">
    <property type="entry name" value="Homeodomain-like_sf"/>
</dbReference>
<dbReference type="EMBL" id="VFPM01000003">
    <property type="protein sequence ID" value="TQM58056.1"/>
    <property type="molecule type" value="Genomic_DNA"/>
</dbReference>
<dbReference type="SUPFAM" id="SSF53098">
    <property type="entry name" value="Ribonuclease H-like"/>
    <property type="match status" value="1"/>
</dbReference>
<feature type="region of interest" description="Disordered" evidence="1">
    <location>
        <begin position="264"/>
        <end position="408"/>
    </location>
</feature>
<gene>
    <name evidence="3" type="ORF">FBY41_3413</name>
</gene>
<sequence>MSKARLVITAVVLEKRPAAQVAAEYGVSRSWVYELVARYRAEGDAAFEPRSRRPRSTPNATTEATIELILQLRDRLATAGLDAGADTIGWHLARQHRITVSRATVHRILTRHGKVNPQPQKRPRSSYTMFQADQPNECWQSDFTHYRLTCPDGSPGADVEIITWLDDHSRYALHVSAHPRVTATIVRDTFRASCAEHGTPYSTLTDNGMVYTVRLASHRVRGGRNALETELAALGVIQKNSRPNHPTTCGKVERFQQTLKNWLRAQPDQPTTIAQRCRPCSTGSPSSTTPSAPTAPSRTAPPRPPRTPPDPKPPRANTQANPQAAPTTAAARTGSARPATSPCAMTAACTTSASGAPTPGPPSCCRSRTSTSASPTPSPANSCASSPSTPPRTTSPNTPNSNSRTYIP</sequence>
<name>A0A543HIA0_9MICO</name>